<reference evidence="1 2" key="1">
    <citation type="journal article" date="2018" name="Mol. Plant">
        <title>The genome of Artemisia annua provides insight into the evolution of Asteraceae family and artemisinin biosynthesis.</title>
        <authorList>
            <person name="Shen Q."/>
            <person name="Zhang L."/>
            <person name="Liao Z."/>
            <person name="Wang S."/>
            <person name="Yan T."/>
            <person name="Shi P."/>
            <person name="Liu M."/>
            <person name="Fu X."/>
            <person name="Pan Q."/>
            <person name="Wang Y."/>
            <person name="Lv Z."/>
            <person name="Lu X."/>
            <person name="Zhang F."/>
            <person name="Jiang W."/>
            <person name="Ma Y."/>
            <person name="Chen M."/>
            <person name="Hao X."/>
            <person name="Li L."/>
            <person name="Tang Y."/>
            <person name="Lv G."/>
            <person name="Zhou Y."/>
            <person name="Sun X."/>
            <person name="Brodelius P.E."/>
            <person name="Rose J.K.C."/>
            <person name="Tang K."/>
        </authorList>
    </citation>
    <scope>NUCLEOTIDE SEQUENCE [LARGE SCALE GENOMIC DNA]</scope>
    <source>
        <strain evidence="2">cv. Huhao1</strain>
        <tissue evidence="1">Leaf</tissue>
    </source>
</reference>
<organism evidence="1 2">
    <name type="scientific">Artemisia annua</name>
    <name type="common">Sweet wormwood</name>
    <dbReference type="NCBI Taxonomy" id="35608"/>
    <lineage>
        <taxon>Eukaryota</taxon>
        <taxon>Viridiplantae</taxon>
        <taxon>Streptophyta</taxon>
        <taxon>Embryophyta</taxon>
        <taxon>Tracheophyta</taxon>
        <taxon>Spermatophyta</taxon>
        <taxon>Magnoliopsida</taxon>
        <taxon>eudicotyledons</taxon>
        <taxon>Gunneridae</taxon>
        <taxon>Pentapetalae</taxon>
        <taxon>asterids</taxon>
        <taxon>campanulids</taxon>
        <taxon>Asterales</taxon>
        <taxon>Asteraceae</taxon>
        <taxon>Asteroideae</taxon>
        <taxon>Anthemideae</taxon>
        <taxon>Artemisiinae</taxon>
        <taxon>Artemisia</taxon>
    </lineage>
</organism>
<comment type="caution">
    <text evidence="1">The sequence shown here is derived from an EMBL/GenBank/DDBJ whole genome shotgun (WGS) entry which is preliminary data.</text>
</comment>
<evidence type="ECO:0000313" key="2">
    <source>
        <dbReference type="Proteomes" id="UP000245207"/>
    </source>
</evidence>
<protein>
    <submittedName>
        <fullName evidence="1">Uncharacterized protein</fullName>
    </submittedName>
</protein>
<sequence length="67" mass="8010">MGYEEGEIPLELGGFDDFDIDDAEMYEVFEDPMVEQLEDSSEILEQLFSDIHERFWLKFRDDDPLEE</sequence>
<dbReference type="Proteomes" id="UP000245207">
    <property type="component" value="Unassembled WGS sequence"/>
</dbReference>
<dbReference type="EMBL" id="PKPP01001596">
    <property type="protein sequence ID" value="PWA81386.1"/>
    <property type="molecule type" value="Genomic_DNA"/>
</dbReference>
<gene>
    <name evidence="1" type="ORF">CTI12_AA188740</name>
</gene>
<name>A0A2U1P6L8_ARTAN</name>
<dbReference type="AlphaFoldDB" id="A0A2U1P6L8"/>
<keyword evidence="2" id="KW-1185">Reference proteome</keyword>
<proteinExistence type="predicted"/>
<accession>A0A2U1P6L8</accession>
<evidence type="ECO:0000313" key="1">
    <source>
        <dbReference type="EMBL" id="PWA81386.1"/>
    </source>
</evidence>